<comment type="caution">
    <text evidence="3">The sequence shown here is derived from an EMBL/GenBank/DDBJ whole genome shotgun (WGS) entry which is preliminary data.</text>
</comment>
<organism evidence="3">
    <name type="scientific">Planktothricoides sp. SpSt-374</name>
    <dbReference type="NCBI Taxonomy" id="2282167"/>
    <lineage>
        <taxon>Bacteria</taxon>
        <taxon>Bacillati</taxon>
        <taxon>Cyanobacteriota</taxon>
        <taxon>Cyanophyceae</taxon>
        <taxon>Oscillatoriophycideae</taxon>
        <taxon>Oscillatoriales</taxon>
        <taxon>Oscillatoriaceae</taxon>
        <taxon>Planktothricoides</taxon>
    </lineage>
</organism>
<keyword evidence="1" id="KW-0472">Membrane</keyword>
<name>A0A7C3VMU3_9CYAN</name>
<dbReference type="Pfam" id="PF07853">
    <property type="entry name" value="DUF1648"/>
    <property type="match status" value="1"/>
</dbReference>
<feature type="transmembrane region" description="Helical" evidence="1">
    <location>
        <begin position="122"/>
        <end position="138"/>
    </location>
</feature>
<protein>
    <submittedName>
        <fullName evidence="3">DUF1648 domain-containing protein</fullName>
    </submittedName>
</protein>
<reference evidence="3" key="1">
    <citation type="journal article" date="2020" name="mSystems">
        <title>Genome- and Community-Level Interaction Insights into Carbon Utilization and Element Cycling Functions of Hydrothermarchaeota in Hydrothermal Sediment.</title>
        <authorList>
            <person name="Zhou Z."/>
            <person name="Liu Y."/>
            <person name="Xu W."/>
            <person name="Pan J."/>
            <person name="Luo Z.H."/>
            <person name="Li M."/>
        </authorList>
    </citation>
    <scope>NUCLEOTIDE SEQUENCE [LARGE SCALE GENOMIC DNA]</scope>
    <source>
        <strain evidence="3">SpSt-374</strain>
    </source>
</reference>
<evidence type="ECO:0000313" key="3">
    <source>
        <dbReference type="EMBL" id="HGG00090.1"/>
    </source>
</evidence>
<feature type="transmembrane region" description="Helical" evidence="1">
    <location>
        <begin position="144"/>
        <end position="164"/>
    </location>
</feature>
<dbReference type="InterPro" id="IPR012867">
    <property type="entry name" value="DUF1648"/>
</dbReference>
<proteinExistence type="predicted"/>
<dbReference type="AlphaFoldDB" id="A0A7C3VMU3"/>
<keyword evidence="1" id="KW-0812">Transmembrane</keyword>
<keyword evidence="1" id="KW-1133">Transmembrane helix</keyword>
<evidence type="ECO:0000256" key="1">
    <source>
        <dbReference type="SAM" id="Phobius"/>
    </source>
</evidence>
<feature type="transmembrane region" description="Helical" evidence="1">
    <location>
        <begin position="67"/>
        <end position="86"/>
    </location>
</feature>
<gene>
    <name evidence="3" type="ORF">ENR15_05355</name>
</gene>
<feature type="domain" description="DUF1648" evidence="2">
    <location>
        <begin position="33"/>
        <end position="76"/>
    </location>
</feature>
<sequence>MFNMAQSQNRPLIIIKKSGWDIGLELAALAAAGANVGIVLWFWSQLPPTIPIHFGITGEADLFGPKIIIWIMPAVAVFSYGLMTVVSRHPHTWNYPVPITPENAERQYKIGMQVLIWMKTQMLWMLAFVVWQMIWVALGKVATVNVAAIFALLGLVLGTSWYHLRQAHLAR</sequence>
<dbReference type="EMBL" id="DSPX01000048">
    <property type="protein sequence ID" value="HGG00090.1"/>
    <property type="molecule type" value="Genomic_DNA"/>
</dbReference>
<feature type="transmembrane region" description="Helical" evidence="1">
    <location>
        <begin position="20"/>
        <end position="43"/>
    </location>
</feature>
<evidence type="ECO:0000259" key="2">
    <source>
        <dbReference type="Pfam" id="PF07853"/>
    </source>
</evidence>
<accession>A0A7C3VMU3</accession>